<evidence type="ECO:0008006" key="5">
    <source>
        <dbReference type="Google" id="ProtNLM"/>
    </source>
</evidence>
<evidence type="ECO:0000256" key="2">
    <source>
        <dbReference type="SAM" id="SignalP"/>
    </source>
</evidence>
<dbReference type="GO" id="GO:0062129">
    <property type="term" value="C:chitin-based extracellular matrix"/>
    <property type="evidence" value="ECO:0007669"/>
    <property type="project" value="TreeGrafter"/>
</dbReference>
<sequence>MKFLIIISCLIACTMAQSYLYPVPLQQLQTPLLVVKTQQQPGLQFSEQQQQAIQQYFTQDTLGQYSYGYSEPLSTKQEIRTLDGVTTGSYSYIDANNLLQTVDYIADDNGFHVVATNLPKDSHELPQSVQETSEVAAARAEHLAAHKAILEGNPSASSILPKPVEDTTEVAEAKREFFARYSAEQEKLKLLQKSALLRNKPIAVIAPHRSVQPTVSPLKIKPADIKSPSNLKTYLTPGIGGFRYGYQIAGAIKPTHYYLPVA</sequence>
<dbReference type="PANTHER" id="PTHR10380:SF196">
    <property type="entry name" value="CUTICULAR PROTEIN 72EA"/>
    <property type="match status" value="1"/>
</dbReference>
<keyword evidence="1" id="KW-0193">Cuticle</keyword>
<accession>A0A0L0CCV3</accession>
<evidence type="ECO:0000256" key="1">
    <source>
        <dbReference type="PROSITE-ProRule" id="PRU00497"/>
    </source>
</evidence>
<dbReference type="STRING" id="7375.A0A0L0CCV3"/>
<dbReference type="OrthoDB" id="6515429at2759"/>
<evidence type="ECO:0000313" key="4">
    <source>
        <dbReference type="Proteomes" id="UP000037069"/>
    </source>
</evidence>
<feature type="signal peptide" evidence="2">
    <location>
        <begin position="1"/>
        <end position="16"/>
    </location>
</feature>
<dbReference type="PROSITE" id="PS51155">
    <property type="entry name" value="CHIT_BIND_RR_2"/>
    <property type="match status" value="1"/>
</dbReference>
<reference evidence="3 4" key="1">
    <citation type="journal article" date="2015" name="Nat. Commun.">
        <title>Lucilia cuprina genome unlocks parasitic fly biology to underpin future interventions.</title>
        <authorList>
            <person name="Anstead C.A."/>
            <person name="Korhonen P.K."/>
            <person name="Young N.D."/>
            <person name="Hall R.S."/>
            <person name="Jex A.R."/>
            <person name="Murali S.C."/>
            <person name="Hughes D.S."/>
            <person name="Lee S.F."/>
            <person name="Perry T."/>
            <person name="Stroehlein A.J."/>
            <person name="Ansell B.R."/>
            <person name="Breugelmans B."/>
            <person name="Hofmann A."/>
            <person name="Qu J."/>
            <person name="Dugan S."/>
            <person name="Lee S.L."/>
            <person name="Chao H."/>
            <person name="Dinh H."/>
            <person name="Han Y."/>
            <person name="Doddapaneni H.V."/>
            <person name="Worley K.C."/>
            <person name="Muzny D.M."/>
            <person name="Ioannidis P."/>
            <person name="Waterhouse R.M."/>
            <person name="Zdobnov E.M."/>
            <person name="James P.J."/>
            <person name="Bagnall N.H."/>
            <person name="Kotze A.C."/>
            <person name="Gibbs R.A."/>
            <person name="Richards S."/>
            <person name="Batterham P."/>
            <person name="Gasser R.B."/>
        </authorList>
    </citation>
    <scope>NUCLEOTIDE SEQUENCE [LARGE SCALE GENOMIC DNA]</scope>
    <source>
        <strain evidence="3 4">LS</strain>
        <tissue evidence="3">Full body</tissue>
    </source>
</reference>
<dbReference type="AlphaFoldDB" id="A0A0L0CCV3"/>
<dbReference type="OMA" id="CLIACTM"/>
<comment type="caution">
    <text evidence="3">The sequence shown here is derived from an EMBL/GenBank/DDBJ whole genome shotgun (WGS) entry which is preliminary data.</text>
</comment>
<evidence type="ECO:0000313" key="3">
    <source>
        <dbReference type="EMBL" id="KNC30061.1"/>
    </source>
</evidence>
<name>A0A0L0CCV3_LUCCU</name>
<dbReference type="PANTHER" id="PTHR10380">
    <property type="entry name" value="CUTICLE PROTEIN"/>
    <property type="match status" value="1"/>
</dbReference>
<keyword evidence="2" id="KW-0732">Signal</keyword>
<dbReference type="InterPro" id="IPR050468">
    <property type="entry name" value="Cuticle_Struct_Prot"/>
</dbReference>
<organism evidence="3 4">
    <name type="scientific">Lucilia cuprina</name>
    <name type="common">Green bottle fly</name>
    <name type="synonym">Australian sheep blowfly</name>
    <dbReference type="NCBI Taxonomy" id="7375"/>
    <lineage>
        <taxon>Eukaryota</taxon>
        <taxon>Metazoa</taxon>
        <taxon>Ecdysozoa</taxon>
        <taxon>Arthropoda</taxon>
        <taxon>Hexapoda</taxon>
        <taxon>Insecta</taxon>
        <taxon>Pterygota</taxon>
        <taxon>Neoptera</taxon>
        <taxon>Endopterygota</taxon>
        <taxon>Diptera</taxon>
        <taxon>Brachycera</taxon>
        <taxon>Muscomorpha</taxon>
        <taxon>Oestroidea</taxon>
        <taxon>Calliphoridae</taxon>
        <taxon>Luciliinae</taxon>
        <taxon>Lucilia</taxon>
    </lineage>
</organism>
<feature type="chain" id="PRO_5005536095" description="Cuticle protein 6" evidence="2">
    <location>
        <begin position="17"/>
        <end position="262"/>
    </location>
</feature>
<proteinExistence type="predicted"/>
<gene>
    <name evidence="3" type="ORF">FF38_09532</name>
</gene>
<dbReference type="InterPro" id="IPR000618">
    <property type="entry name" value="Insect_cuticle"/>
</dbReference>
<keyword evidence="4" id="KW-1185">Reference proteome</keyword>
<dbReference type="Proteomes" id="UP000037069">
    <property type="component" value="Unassembled WGS sequence"/>
</dbReference>
<dbReference type="EMBL" id="JRES01000577">
    <property type="protein sequence ID" value="KNC30061.1"/>
    <property type="molecule type" value="Genomic_DNA"/>
</dbReference>
<protein>
    <recommendedName>
        <fullName evidence="5">Cuticle protein 6</fullName>
    </recommendedName>
</protein>
<dbReference type="GO" id="GO:0008010">
    <property type="term" value="F:structural constituent of chitin-based larval cuticle"/>
    <property type="evidence" value="ECO:0007669"/>
    <property type="project" value="TreeGrafter"/>
</dbReference>
<dbReference type="Pfam" id="PF00379">
    <property type="entry name" value="Chitin_bind_4"/>
    <property type="match status" value="1"/>
</dbReference>